<dbReference type="Pfam" id="PF13442">
    <property type="entry name" value="Cytochrome_CBB3"/>
    <property type="match status" value="1"/>
</dbReference>
<dbReference type="AlphaFoldDB" id="A0A3B0QSI4"/>
<evidence type="ECO:0000313" key="7">
    <source>
        <dbReference type="EMBL" id="VAV83039.1"/>
    </source>
</evidence>
<dbReference type="GO" id="GO:0009055">
    <property type="term" value="F:electron transfer activity"/>
    <property type="evidence" value="ECO:0007669"/>
    <property type="project" value="InterPro"/>
</dbReference>
<feature type="domain" description="Cytochrome c" evidence="6">
    <location>
        <begin position="146"/>
        <end position="243"/>
    </location>
</feature>
<evidence type="ECO:0000256" key="4">
    <source>
        <dbReference type="SAM" id="MobiDB-lite"/>
    </source>
</evidence>
<dbReference type="InterPro" id="IPR009056">
    <property type="entry name" value="Cyt_c-like_dom"/>
</dbReference>
<dbReference type="EMBL" id="UOEA01000034">
    <property type="protein sequence ID" value="VAV83039.1"/>
    <property type="molecule type" value="Genomic_DNA"/>
</dbReference>
<keyword evidence="2" id="KW-0479">Metal-binding</keyword>
<feature type="transmembrane region" description="Helical" evidence="5">
    <location>
        <begin position="730"/>
        <end position="748"/>
    </location>
</feature>
<evidence type="ECO:0000256" key="3">
    <source>
        <dbReference type="ARBA" id="ARBA00023004"/>
    </source>
</evidence>
<feature type="transmembrane region" description="Helical" evidence="5">
    <location>
        <begin position="74"/>
        <end position="91"/>
    </location>
</feature>
<dbReference type="GO" id="GO:0046872">
    <property type="term" value="F:metal ion binding"/>
    <property type="evidence" value="ECO:0007669"/>
    <property type="project" value="UniProtKB-KW"/>
</dbReference>
<dbReference type="SUPFAM" id="SSF46626">
    <property type="entry name" value="Cytochrome c"/>
    <property type="match status" value="3"/>
</dbReference>
<protein>
    <recommendedName>
        <fullName evidence="6">Cytochrome c domain-containing protein</fullName>
    </recommendedName>
</protein>
<dbReference type="PANTHER" id="PTHR35008:SF8">
    <property type="entry name" value="ALCOHOL DEHYDROGENASE CYTOCHROME C SUBUNIT"/>
    <property type="match status" value="1"/>
</dbReference>
<accession>A0A3B0QSI4</accession>
<gene>
    <name evidence="7" type="ORF">MNBD_DELTA01-694</name>
</gene>
<organism evidence="7">
    <name type="scientific">hydrothermal vent metagenome</name>
    <dbReference type="NCBI Taxonomy" id="652676"/>
    <lineage>
        <taxon>unclassified sequences</taxon>
        <taxon>metagenomes</taxon>
        <taxon>ecological metagenomes</taxon>
    </lineage>
</organism>
<evidence type="ECO:0000256" key="1">
    <source>
        <dbReference type="ARBA" id="ARBA00022617"/>
    </source>
</evidence>
<sequence>MKIPALLKFIVVVVVAFLIFSTPGYISGKPIPASLVSLYMFFVIVTLLLAMTATDEGAGKLFGPIKKILLAKRYRPLAFVLLLIAPCLFAYKTYSYITVGLRAPAEQRIIHPTPPRRLSAYGKKYNLSTLKNPYRKIEGSGKEFRGLVKEGGVIYYRNCLGCHGAQLSGRGHLAGGLNPAPLPFTGSDTIAQLNEAYLFWRIVKGGPGLPVSARPRMTAMPAWEGHLNEADIWKVILFLYDYTGNTPRSWKGKETRARISPTGRRSRKRDRALEGLTPIERGKGLYANYCWWCHGEDGYGDGPAATRPVTIRPAVLAGRQSSISSSEVSLMMPPPRDLTDGTYKFKTTPFDEFYPSDSDIVRAIKEGLSGTAMPAWEGVLTDGEIEDLAAYLKDLGAMEPPEKNSIDYGKAEASGKESVATGRELFKDRCTECHGDKGRGNPSKSLKDDWGFRTWPGNFTRLGGLKRSNSAKEVYARITTGIAGTQMPSFADPDNKKGLTTKERWDVASYVMSLKADYKRADGGNLIRAVRSEAPLSSDALPGSPEDSLWDKASFKTFLLSPAFRGEGSLKTPTLVSVSIKALYSDKGLALLVEWDDPTASIPGLNEARKIIGAEPLPDTLEVRLSSGLDESLDAEALAKAELRRHPDFEGAGLLGWKSSKKGSEAIYEDGTWRVVVRRSFDSEGANPEGLTLPVAFALRDGSNMEQGRKYSTTGWLWLAFEDDKGAGGYLWPVVVFLATFILELIWLKGAARSEDGH</sequence>
<evidence type="ECO:0000259" key="6">
    <source>
        <dbReference type="PROSITE" id="PS51007"/>
    </source>
</evidence>
<keyword evidence="3" id="KW-0408">Iron</keyword>
<keyword evidence="5" id="KW-0472">Membrane</keyword>
<dbReference type="GO" id="GO:0020037">
    <property type="term" value="F:heme binding"/>
    <property type="evidence" value="ECO:0007669"/>
    <property type="project" value="InterPro"/>
</dbReference>
<feature type="region of interest" description="Disordered" evidence="4">
    <location>
        <begin position="250"/>
        <end position="273"/>
    </location>
</feature>
<name>A0A3B0QSI4_9ZZZZ</name>
<dbReference type="Gene3D" id="2.60.40.1190">
    <property type="match status" value="1"/>
</dbReference>
<dbReference type="Gene3D" id="1.10.760.10">
    <property type="entry name" value="Cytochrome c-like domain"/>
    <property type="match status" value="3"/>
</dbReference>
<evidence type="ECO:0000256" key="5">
    <source>
        <dbReference type="SAM" id="Phobius"/>
    </source>
</evidence>
<keyword evidence="5" id="KW-0812">Transmembrane</keyword>
<dbReference type="Pfam" id="PF00034">
    <property type="entry name" value="Cytochrom_C"/>
    <property type="match status" value="2"/>
</dbReference>
<keyword evidence="1" id="KW-0349">Heme</keyword>
<dbReference type="PROSITE" id="PS51007">
    <property type="entry name" value="CYTC"/>
    <property type="match status" value="3"/>
</dbReference>
<feature type="domain" description="Cytochrome c" evidence="6">
    <location>
        <begin position="417"/>
        <end position="515"/>
    </location>
</feature>
<dbReference type="InterPro" id="IPR051459">
    <property type="entry name" value="Cytochrome_c-type_DH"/>
</dbReference>
<feature type="domain" description="Cytochrome c" evidence="6">
    <location>
        <begin position="277"/>
        <end position="396"/>
    </location>
</feature>
<keyword evidence="5" id="KW-1133">Transmembrane helix</keyword>
<dbReference type="InterPro" id="IPR036909">
    <property type="entry name" value="Cyt_c-like_dom_sf"/>
</dbReference>
<reference evidence="7" key="1">
    <citation type="submission" date="2018-06" db="EMBL/GenBank/DDBJ databases">
        <authorList>
            <person name="Zhirakovskaya E."/>
        </authorList>
    </citation>
    <scope>NUCLEOTIDE SEQUENCE</scope>
</reference>
<feature type="transmembrane region" description="Helical" evidence="5">
    <location>
        <begin position="32"/>
        <end position="53"/>
    </location>
</feature>
<feature type="transmembrane region" description="Helical" evidence="5">
    <location>
        <begin position="7"/>
        <end position="26"/>
    </location>
</feature>
<dbReference type="PANTHER" id="PTHR35008">
    <property type="entry name" value="BLL4482 PROTEIN-RELATED"/>
    <property type="match status" value="1"/>
</dbReference>
<evidence type="ECO:0000256" key="2">
    <source>
        <dbReference type="ARBA" id="ARBA00022723"/>
    </source>
</evidence>
<proteinExistence type="predicted"/>